<sequence>MASTMTRPPAIDTRGHDPLITVFGAEGATYSCPDLQSVDAHLARLCDRLGHATPRFPALIALFRSEIDRLLDRRRWLELDASVVDTP</sequence>
<dbReference type="EMBL" id="JBHSIM010000020">
    <property type="protein sequence ID" value="MFC4832829.1"/>
    <property type="molecule type" value="Genomic_DNA"/>
</dbReference>
<evidence type="ECO:0000313" key="1">
    <source>
        <dbReference type="EMBL" id="MFC4832829.1"/>
    </source>
</evidence>
<gene>
    <name evidence="1" type="ORF">ACFPEL_10455</name>
</gene>
<dbReference type="RefSeq" id="WP_274188265.1">
    <property type="nucleotide sequence ID" value="NZ_BAABHN010000020.1"/>
</dbReference>
<accession>A0ABV9RGX3</accession>
<proteinExistence type="predicted"/>
<name>A0ABV9RGX3_9PSEU</name>
<keyword evidence="2" id="KW-1185">Reference proteome</keyword>
<dbReference type="Proteomes" id="UP001595909">
    <property type="component" value="Unassembled WGS sequence"/>
</dbReference>
<reference evidence="2" key="1">
    <citation type="journal article" date="2019" name="Int. J. Syst. Evol. Microbiol.">
        <title>The Global Catalogue of Microorganisms (GCM) 10K type strain sequencing project: providing services to taxonomists for standard genome sequencing and annotation.</title>
        <authorList>
            <consortium name="The Broad Institute Genomics Platform"/>
            <consortium name="The Broad Institute Genome Sequencing Center for Infectious Disease"/>
            <person name="Wu L."/>
            <person name="Ma J."/>
        </authorList>
    </citation>
    <scope>NUCLEOTIDE SEQUENCE [LARGE SCALE GENOMIC DNA]</scope>
    <source>
        <strain evidence="2">CCUG 50347</strain>
    </source>
</reference>
<comment type="caution">
    <text evidence="1">The sequence shown here is derived from an EMBL/GenBank/DDBJ whole genome shotgun (WGS) entry which is preliminary data.</text>
</comment>
<organism evidence="1 2">
    <name type="scientific">Actinomycetospora chibensis</name>
    <dbReference type="NCBI Taxonomy" id="663606"/>
    <lineage>
        <taxon>Bacteria</taxon>
        <taxon>Bacillati</taxon>
        <taxon>Actinomycetota</taxon>
        <taxon>Actinomycetes</taxon>
        <taxon>Pseudonocardiales</taxon>
        <taxon>Pseudonocardiaceae</taxon>
        <taxon>Actinomycetospora</taxon>
    </lineage>
</organism>
<protein>
    <submittedName>
        <fullName evidence="1">Uncharacterized protein</fullName>
    </submittedName>
</protein>
<evidence type="ECO:0000313" key="2">
    <source>
        <dbReference type="Proteomes" id="UP001595909"/>
    </source>
</evidence>